<evidence type="ECO:0000256" key="1">
    <source>
        <dbReference type="SAM" id="Coils"/>
    </source>
</evidence>
<feature type="region of interest" description="Disordered" evidence="2">
    <location>
        <begin position="124"/>
        <end position="144"/>
    </location>
</feature>
<dbReference type="AlphaFoldDB" id="A0A5B7GPP4"/>
<dbReference type="EMBL" id="VSRR010019309">
    <property type="protein sequence ID" value="MPC62111.1"/>
    <property type="molecule type" value="Genomic_DNA"/>
</dbReference>
<gene>
    <name evidence="3" type="ORF">E2C01_056194</name>
</gene>
<name>A0A5B7GPP4_PORTR</name>
<evidence type="ECO:0000313" key="4">
    <source>
        <dbReference type="Proteomes" id="UP000324222"/>
    </source>
</evidence>
<protein>
    <submittedName>
        <fullName evidence="3">Uncharacterized protein</fullName>
    </submittedName>
</protein>
<evidence type="ECO:0000313" key="3">
    <source>
        <dbReference type="EMBL" id="MPC62111.1"/>
    </source>
</evidence>
<sequence length="144" mass="17183">MDTPGKLRNSEMEGRVEALERRHGNIINIDEKLDCILNDDIFRKEVYNLTKENCSLLKNKMDLESKYAILCKQCEELRKRITEMERKFIEGEKWGKFEEAKKNNEEVHTNLREIIKQKKEKSELAQHEIVESHTTKRDHGEEYC</sequence>
<dbReference type="Proteomes" id="UP000324222">
    <property type="component" value="Unassembled WGS sequence"/>
</dbReference>
<organism evidence="3 4">
    <name type="scientific">Portunus trituberculatus</name>
    <name type="common">Swimming crab</name>
    <name type="synonym">Neptunus trituberculatus</name>
    <dbReference type="NCBI Taxonomy" id="210409"/>
    <lineage>
        <taxon>Eukaryota</taxon>
        <taxon>Metazoa</taxon>
        <taxon>Ecdysozoa</taxon>
        <taxon>Arthropoda</taxon>
        <taxon>Crustacea</taxon>
        <taxon>Multicrustacea</taxon>
        <taxon>Malacostraca</taxon>
        <taxon>Eumalacostraca</taxon>
        <taxon>Eucarida</taxon>
        <taxon>Decapoda</taxon>
        <taxon>Pleocyemata</taxon>
        <taxon>Brachyura</taxon>
        <taxon>Eubrachyura</taxon>
        <taxon>Portunoidea</taxon>
        <taxon>Portunidae</taxon>
        <taxon>Portuninae</taxon>
        <taxon>Portunus</taxon>
    </lineage>
</organism>
<comment type="caution">
    <text evidence="3">The sequence shown here is derived from an EMBL/GenBank/DDBJ whole genome shotgun (WGS) entry which is preliminary data.</text>
</comment>
<accession>A0A5B7GPP4</accession>
<keyword evidence="1" id="KW-0175">Coiled coil</keyword>
<feature type="coiled-coil region" evidence="1">
    <location>
        <begin position="60"/>
        <end position="117"/>
    </location>
</feature>
<proteinExistence type="predicted"/>
<keyword evidence="4" id="KW-1185">Reference proteome</keyword>
<reference evidence="3 4" key="1">
    <citation type="submission" date="2019-05" db="EMBL/GenBank/DDBJ databases">
        <title>Another draft genome of Portunus trituberculatus and its Hox gene families provides insights of decapod evolution.</title>
        <authorList>
            <person name="Jeong J.-H."/>
            <person name="Song I."/>
            <person name="Kim S."/>
            <person name="Choi T."/>
            <person name="Kim D."/>
            <person name="Ryu S."/>
            <person name="Kim W."/>
        </authorList>
    </citation>
    <scope>NUCLEOTIDE SEQUENCE [LARGE SCALE GENOMIC DNA]</scope>
    <source>
        <tissue evidence="3">Muscle</tissue>
    </source>
</reference>
<evidence type="ECO:0000256" key="2">
    <source>
        <dbReference type="SAM" id="MobiDB-lite"/>
    </source>
</evidence>